<accession>A0ABW0I009</accession>
<comment type="caution">
    <text evidence="1">The sequence shown here is derived from an EMBL/GenBank/DDBJ whole genome shotgun (WGS) entry which is preliminary data.</text>
</comment>
<dbReference type="RefSeq" id="WP_378138730.1">
    <property type="nucleotide sequence ID" value="NZ_JBHSMI010000056.1"/>
</dbReference>
<name>A0ABW0I009_9BACL</name>
<evidence type="ECO:0000313" key="2">
    <source>
        <dbReference type="Proteomes" id="UP001596113"/>
    </source>
</evidence>
<dbReference type="Pfam" id="PF08282">
    <property type="entry name" value="Hydrolase_3"/>
    <property type="match status" value="1"/>
</dbReference>
<dbReference type="GO" id="GO:0016787">
    <property type="term" value="F:hydrolase activity"/>
    <property type="evidence" value="ECO:0007669"/>
    <property type="project" value="UniProtKB-KW"/>
</dbReference>
<keyword evidence="2" id="KW-1185">Reference proteome</keyword>
<dbReference type="NCBIfam" id="TIGR01484">
    <property type="entry name" value="HAD-SF-IIB"/>
    <property type="match status" value="1"/>
</dbReference>
<dbReference type="InterPro" id="IPR023214">
    <property type="entry name" value="HAD_sf"/>
</dbReference>
<protein>
    <submittedName>
        <fullName evidence="1">Cof-type HAD-IIB family hydrolase</fullName>
    </submittedName>
</protein>
<keyword evidence="1" id="KW-0378">Hydrolase</keyword>
<dbReference type="SUPFAM" id="SSF56784">
    <property type="entry name" value="HAD-like"/>
    <property type="match status" value="1"/>
</dbReference>
<dbReference type="SFLD" id="SFLDG01140">
    <property type="entry name" value="C2.B:_Phosphomannomutase_and_P"/>
    <property type="match status" value="1"/>
</dbReference>
<dbReference type="NCBIfam" id="TIGR00099">
    <property type="entry name" value="Cof-subfamily"/>
    <property type="match status" value="1"/>
</dbReference>
<evidence type="ECO:0000313" key="1">
    <source>
        <dbReference type="EMBL" id="MFC5406634.1"/>
    </source>
</evidence>
<dbReference type="InterPro" id="IPR000150">
    <property type="entry name" value="Cof"/>
</dbReference>
<dbReference type="Proteomes" id="UP001596113">
    <property type="component" value="Unassembled WGS sequence"/>
</dbReference>
<dbReference type="PANTHER" id="PTHR10000">
    <property type="entry name" value="PHOSPHOSERINE PHOSPHATASE"/>
    <property type="match status" value="1"/>
</dbReference>
<dbReference type="InterPro" id="IPR036412">
    <property type="entry name" value="HAD-like_sf"/>
</dbReference>
<dbReference type="Gene3D" id="3.30.1240.10">
    <property type="match status" value="1"/>
</dbReference>
<dbReference type="EMBL" id="JBHSMI010000056">
    <property type="protein sequence ID" value="MFC5406634.1"/>
    <property type="molecule type" value="Genomic_DNA"/>
</dbReference>
<gene>
    <name evidence="1" type="ORF">ACFPOF_28210</name>
</gene>
<dbReference type="PANTHER" id="PTHR10000:SF8">
    <property type="entry name" value="HAD SUPERFAMILY HYDROLASE-LIKE, TYPE 3"/>
    <property type="match status" value="1"/>
</dbReference>
<organism evidence="1 2">
    <name type="scientific">Cohnella soli</name>
    <dbReference type="NCBI Taxonomy" id="425005"/>
    <lineage>
        <taxon>Bacteria</taxon>
        <taxon>Bacillati</taxon>
        <taxon>Bacillota</taxon>
        <taxon>Bacilli</taxon>
        <taxon>Bacillales</taxon>
        <taxon>Paenibacillaceae</taxon>
        <taxon>Cohnella</taxon>
    </lineage>
</organism>
<dbReference type="SFLD" id="SFLDS00003">
    <property type="entry name" value="Haloacid_Dehalogenase"/>
    <property type="match status" value="1"/>
</dbReference>
<reference evidence="2" key="1">
    <citation type="journal article" date="2019" name="Int. J. Syst. Evol. Microbiol.">
        <title>The Global Catalogue of Microorganisms (GCM) 10K type strain sequencing project: providing services to taxonomists for standard genome sequencing and annotation.</title>
        <authorList>
            <consortium name="The Broad Institute Genomics Platform"/>
            <consortium name="The Broad Institute Genome Sequencing Center for Infectious Disease"/>
            <person name="Wu L."/>
            <person name="Ma J."/>
        </authorList>
    </citation>
    <scope>NUCLEOTIDE SEQUENCE [LARGE SCALE GENOMIC DNA]</scope>
    <source>
        <strain evidence="2">CGMCC 1.18575</strain>
    </source>
</reference>
<dbReference type="InterPro" id="IPR006379">
    <property type="entry name" value="HAD-SF_hydro_IIB"/>
</dbReference>
<sequence>MSDIQAIVLDLDGTLLGSDKSISPRNYQIVQRCYDSGIHIIVATARPPRAANQFVKNFPFVDYLVYYNGALTICKSKQSQRHISIPVEISQQINNFIELHAPQSIINYEVNDTCYTCTPIPDSQLSHFGIRSNDPKPLVVDKDFISSLSPTKILVHGYSTWMDVIEQLGDHLNVIATDGGILVQIMQKSASKEEAVQWVLDDIGVKSENVMVFGDDFNDLGLFHKCGFPIAMENAIIELKNCAKHITESNDNDGVAIALEKFVVKSIPDNDSLMKTGVE</sequence>
<proteinExistence type="predicted"/>
<dbReference type="Gene3D" id="3.40.50.1000">
    <property type="entry name" value="HAD superfamily/HAD-like"/>
    <property type="match status" value="1"/>
</dbReference>